<name>A0A9P8Q4S8_WICPI</name>
<comment type="caution">
    <text evidence="1">The sequence shown here is derived from an EMBL/GenBank/DDBJ whole genome shotgun (WGS) entry which is preliminary data.</text>
</comment>
<protein>
    <submittedName>
        <fullName evidence="1">Uncharacterized protein</fullName>
    </submittedName>
</protein>
<organism evidence="1 2">
    <name type="scientific">Wickerhamomyces pijperi</name>
    <name type="common">Yeast</name>
    <name type="synonym">Pichia pijperi</name>
    <dbReference type="NCBI Taxonomy" id="599730"/>
    <lineage>
        <taxon>Eukaryota</taxon>
        <taxon>Fungi</taxon>
        <taxon>Dikarya</taxon>
        <taxon>Ascomycota</taxon>
        <taxon>Saccharomycotina</taxon>
        <taxon>Saccharomycetes</taxon>
        <taxon>Phaffomycetales</taxon>
        <taxon>Wickerhamomycetaceae</taxon>
        <taxon>Wickerhamomyces</taxon>
    </lineage>
</organism>
<dbReference type="Proteomes" id="UP000774326">
    <property type="component" value="Unassembled WGS sequence"/>
</dbReference>
<dbReference type="EMBL" id="JAEUBG010002651">
    <property type="protein sequence ID" value="KAH3684257.1"/>
    <property type="molecule type" value="Genomic_DNA"/>
</dbReference>
<proteinExistence type="predicted"/>
<sequence length="129" mass="13573">MIWRNHSCQPTSALNMAINFHGDMGELSLRNLASRGGSEADFLLEDFSFLVAGLVISWIVPLDFCLDGSLLGLVFDPGPSSVSLSVIRIDCDSGSAGSSGPGEADGEIEVGMLLPSLAKSDPCWGTIEL</sequence>
<accession>A0A9P8Q4S8</accession>
<evidence type="ECO:0000313" key="2">
    <source>
        <dbReference type="Proteomes" id="UP000774326"/>
    </source>
</evidence>
<evidence type="ECO:0000313" key="1">
    <source>
        <dbReference type="EMBL" id="KAH3684257.1"/>
    </source>
</evidence>
<reference evidence="1" key="2">
    <citation type="submission" date="2021-01" db="EMBL/GenBank/DDBJ databases">
        <authorList>
            <person name="Schikora-Tamarit M.A."/>
        </authorList>
    </citation>
    <scope>NUCLEOTIDE SEQUENCE</scope>
    <source>
        <strain evidence="1">CBS2887</strain>
    </source>
</reference>
<dbReference type="AlphaFoldDB" id="A0A9P8Q4S8"/>
<keyword evidence="2" id="KW-1185">Reference proteome</keyword>
<reference evidence="1" key="1">
    <citation type="journal article" date="2021" name="Open Biol.">
        <title>Shared evolutionary footprints suggest mitochondrial oxidative damage underlies multiple complex I losses in fungi.</title>
        <authorList>
            <person name="Schikora-Tamarit M.A."/>
            <person name="Marcet-Houben M."/>
            <person name="Nosek J."/>
            <person name="Gabaldon T."/>
        </authorList>
    </citation>
    <scope>NUCLEOTIDE SEQUENCE</scope>
    <source>
        <strain evidence="1">CBS2887</strain>
    </source>
</reference>
<gene>
    <name evidence="1" type="ORF">WICPIJ_004777</name>
</gene>